<dbReference type="RefSeq" id="WP_066677841.1">
    <property type="nucleotide sequence ID" value="NZ_CABMIZ010000032.1"/>
</dbReference>
<dbReference type="Proteomes" id="UP001055437">
    <property type="component" value="Chromosome"/>
</dbReference>
<dbReference type="Proteomes" id="UP000280586">
    <property type="component" value="Chromosome"/>
</dbReference>
<proteinExistence type="predicted"/>
<evidence type="ECO:0000313" key="1">
    <source>
        <dbReference type="EMBL" id="AYE35282.1"/>
    </source>
</evidence>
<organism evidence="1 3">
    <name type="scientific">Clostridium septicum</name>
    <dbReference type="NCBI Taxonomy" id="1504"/>
    <lineage>
        <taxon>Bacteria</taxon>
        <taxon>Bacillati</taxon>
        <taxon>Bacillota</taxon>
        <taxon>Clostridia</taxon>
        <taxon>Eubacteriales</taxon>
        <taxon>Clostridiaceae</taxon>
        <taxon>Clostridium</taxon>
    </lineage>
</organism>
<keyword evidence="4" id="KW-1185">Reference proteome</keyword>
<accession>A0A9N7PML8</accession>
<evidence type="ECO:0000313" key="2">
    <source>
        <dbReference type="EMBL" id="USS01878.1"/>
    </source>
</evidence>
<evidence type="ECO:0000313" key="3">
    <source>
        <dbReference type="Proteomes" id="UP000280586"/>
    </source>
</evidence>
<dbReference type="EMBL" id="CP023671">
    <property type="protein sequence ID" value="AYE35282.1"/>
    <property type="molecule type" value="Genomic_DNA"/>
</dbReference>
<name>A0A9N7PML8_CLOSE</name>
<protein>
    <submittedName>
        <fullName evidence="1">Uncharacterized protein</fullName>
    </submittedName>
</protein>
<dbReference type="AlphaFoldDB" id="A0A9N7PML8"/>
<reference evidence="1 3" key="1">
    <citation type="submission" date="2017-09" db="EMBL/GenBank/DDBJ databases">
        <authorList>
            <person name="Thomas P."/>
            <person name="Seyboldt C."/>
        </authorList>
    </citation>
    <scope>NUCLEOTIDE SEQUENCE [LARGE SCALE GENOMIC DNA]</scope>
    <source>
        <strain evidence="1 3">DSM 7534</strain>
    </source>
</reference>
<evidence type="ECO:0000313" key="4">
    <source>
        <dbReference type="Proteomes" id="UP001055437"/>
    </source>
</evidence>
<dbReference type="GeneID" id="303561620"/>
<dbReference type="EMBL" id="CP099799">
    <property type="protein sequence ID" value="USS01878.1"/>
    <property type="molecule type" value="Genomic_DNA"/>
</dbReference>
<reference evidence="2" key="2">
    <citation type="submission" date="2022-06" db="EMBL/GenBank/DDBJ databases">
        <authorList>
            <person name="Holder M.E."/>
            <person name="Ajami N.J."/>
            <person name="Petrosino J.F."/>
        </authorList>
    </citation>
    <scope>NUCLEOTIDE SEQUENCE</scope>
    <source>
        <strain evidence="2">RMA 8861</strain>
    </source>
</reference>
<dbReference type="KEGG" id="csep:CP523_13085"/>
<gene>
    <name evidence="1" type="ORF">CP523_13085</name>
    <name evidence="2" type="ORF">NH397_05465</name>
</gene>
<sequence>MNNLEVGKKIAEIVDNISDCKTNLKLLEDSKSIKNPYVYVGDRFKSLIKIEADKNIILHMIEIEQKRLKDYEKKLNELLNVKATVLNICL</sequence>